<keyword evidence="6" id="KW-1185">Reference proteome</keyword>
<dbReference type="AlphaFoldDB" id="A0A8J7KNP8"/>
<dbReference type="GO" id="GO:0016747">
    <property type="term" value="F:acyltransferase activity, transferring groups other than amino-acyl groups"/>
    <property type="evidence" value="ECO:0007669"/>
    <property type="project" value="InterPro"/>
</dbReference>
<comment type="similarity">
    <text evidence="3">Belongs to the acetyltransferase family. RimJ subfamily.</text>
</comment>
<proteinExistence type="inferred from homology"/>
<dbReference type="SUPFAM" id="SSF55729">
    <property type="entry name" value="Acyl-CoA N-acyltransferases (Nat)"/>
    <property type="match status" value="1"/>
</dbReference>
<accession>A0A8J7KNP8</accession>
<keyword evidence="2" id="KW-0012">Acyltransferase</keyword>
<dbReference type="InterPro" id="IPR016181">
    <property type="entry name" value="Acyl_CoA_acyltransferase"/>
</dbReference>
<evidence type="ECO:0000256" key="1">
    <source>
        <dbReference type="ARBA" id="ARBA00022679"/>
    </source>
</evidence>
<dbReference type="Pfam" id="PF13302">
    <property type="entry name" value="Acetyltransf_3"/>
    <property type="match status" value="1"/>
</dbReference>
<dbReference type="Gene3D" id="3.40.630.30">
    <property type="match status" value="1"/>
</dbReference>
<dbReference type="RefSeq" id="WP_197002566.1">
    <property type="nucleotide sequence ID" value="NZ_BONS01000003.1"/>
</dbReference>
<dbReference type="EMBL" id="JADOUF010000001">
    <property type="protein sequence ID" value="MBG6135462.1"/>
    <property type="molecule type" value="Genomic_DNA"/>
</dbReference>
<protein>
    <submittedName>
        <fullName evidence="5">RimJ/RimL family protein N-acetyltransferase</fullName>
    </submittedName>
</protein>
<keyword evidence="1" id="KW-0808">Transferase</keyword>
<dbReference type="PANTHER" id="PTHR43792">
    <property type="entry name" value="GNAT FAMILY, PUTATIVE (AFU_ORTHOLOGUE AFUA_3G00765)-RELATED-RELATED"/>
    <property type="match status" value="1"/>
</dbReference>
<gene>
    <name evidence="5" type="ORF">IW245_001656</name>
</gene>
<dbReference type="CDD" id="cd04301">
    <property type="entry name" value="NAT_SF"/>
    <property type="match status" value="1"/>
</dbReference>
<evidence type="ECO:0000256" key="3">
    <source>
        <dbReference type="ARBA" id="ARBA00038502"/>
    </source>
</evidence>
<evidence type="ECO:0000259" key="4">
    <source>
        <dbReference type="PROSITE" id="PS51186"/>
    </source>
</evidence>
<organism evidence="5 6">
    <name type="scientific">Longispora fulva</name>
    <dbReference type="NCBI Taxonomy" id="619741"/>
    <lineage>
        <taxon>Bacteria</taxon>
        <taxon>Bacillati</taxon>
        <taxon>Actinomycetota</taxon>
        <taxon>Actinomycetes</taxon>
        <taxon>Micromonosporales</taxon>
        <taxon>Micromonosporaceae</taxon>
        <taxon>Longispora</taxon>
    </lineage>
</organism>
<dbReference type="InterPro" id="IPR051531">
    <property type="entry name" value="N-acetyltransferase"/>
</dbReference>
<comment type="caution">
    <text evidence="5">The sequence shown here is derived from an EMBL/GenBank/DDBJ whole genome shotgun (WGS) entry which is preliminary data.</text>
</comment>
<dbReference type="PROSITE" id="PS51186">
    <property type="entry name" value="GNAT"/>
    <property type="match status" value="1"/>
</dbReference>
<dbReference type="Proteomes" id="UP000622552">
    <property type="component" value="Unassembled WGS sequence"/>
</dbReference>
<evidence type="ECO:0000313" key="6">
    <source>
        <dbReference type="Proteomes" id="UP000622552"/>
    </source>
</evidence>
<dbReference type="InterPro" id="IPR000182">
    <property type="entry name" value="GNAT_dom"/>
</dbReference>
<evidence type="ECO:0000256" key="2">
    <source>
        <dbReference type="ARBA" id="ARBA00023315"/>
    </source>
</evidence>
<feature type="domain" description="N-acetyltransferase" evidence="4">
    <location>
        <begin position="11"/>
        <end position="158"/>
    </location>
</feature>
<reference evidence="5" key="1">
    <citation type="submission" date="2020-11" db="EMBL/GenBank/DDBJ databases">
        <title>Sequencing the genomes of 1000 actinobacteria strains.</title>
        <authorList>
            <person name="Klenk H.-P."/>
        </authorList>
    </citation>
    <scope>NUCLEOTIDE SEQUENCE</scope>
    <source>
        <strain evidence="5">DSM 45356</strain>
    </source>
</reference>
<evidence type="ECO:0000313" key="5">
    <source>
        <dbReference type="EMBL" id="MBG6135462.1"/>
    </source>
</evidence>
<name>A0A8J7KNP8_9ACTN</name>
<dbReference type="PANTHER" id="PTHR43792:SF8">
    <property type="entry name" value="[RIBOSOMAL PROTEIN US5]-ALANINE N-ACETYLTRANSFERASE"/>
    <property type="match status" value="1"/>
</dbReference>
<sequence>MFPVRLVGRRVTLREVTTADAEAVGRVLGHPLVAERFPCEETPLRVPVGEPRAAYHLVVEKDAEVVGGGALRITSTTHGRGEICYVLHPDWWGQGLATETARLLVDLGLRDLGLHRIEATVDDDNGGAQRVCEKIGMRYEGRTRGYLQVGGVWRDSVRFATLAGDGG</sequence>